<dbReference type="SUPFAM" id="SSF81464">
    <property type="entry name" value="Cytochrome c oxidase subunit II-like, transmembrane region"/>
    <property type="match status" value="1"/>
</dbReference>
<dbReference type="PRINTS" id="PR01166">
    <property type="entry name" value="CYCOXIDASEII"/>
</dbReference>
<evidence type="ECO:0000256" key="7">
    <source>
        <dbReference type="ARBA" id="ARBA00022967"/>
    </source>
</evidence>
<dbReference type="InterPro" id="IPR008972">
    <property type="entry name" value="Cupredoxin"/>
</dbReference>
<dbReference type="GO" id="GO:0016020">
    <property type="term" value="C:membrane"/>
    <property type="evidence" value="ECO:0007669"/>
    <property type="project" value="UniProtKB-SubCell"/>
</dbReference>
<dbReference type="GO" id="GO:0042773">
    <property type="term" value="P:ATP synthesis coupled electron transport"/>
    <property type="evidence" value="ECO:0007669"/>
    <property type="project" value="TreeGrafter"/>
</dbReference>
<dbReference type="Pfam" id="PF00116">
    <property type="entry name" value="COX2"/>
    <property type="match status" value="1"/>
</dbReference>
<dbReference type="InParanoid" id="A0A1M6P767"/>
<dbReference type="PANTHER" id="PTHR22888">
    <property type="entry name" value="CYTOCHROME C OXIDASE, SUBUNIT II"/>
    <property type="match status" value="1"/>
</dbReference>
<dbReference type="RefSeq" id="WP_143184650.1">
    <property type="nucleotide sequence ID" value="NZ_FQYR01000005.1"/>
</dbReference>
<evidence type="ECO:0000313" key="14">
    <source>
        <dbReference type="EMBL" id="SHK03794.1"/>
    </source>
</evidence>
<dbReference type="AlphaFoldDB" id="A0A1M6P767"/>
<keyword evidence="5 12" id="KW-0812">Transmembrane</keyword>
<evidence type="ECO:0000256" key="4">
    <source>
        <dbReference type="ARBA" id="ARBA00022448"/>
    </source>
</evidence>
<keyword evidence="10" id="KW-0186">Copper</keyword>
<keyword evidence="6" id="KW-0479">Metal-binding</keyword>
<accession>A0A1M6P767</accession>
<evidence type="ECO:0000313" key="15">
    <source>
        <dbReference type="Proteomes" id="UP000184510"/>
    </source>
</evidence>
<feature type="transmembrane region" description="Helical" evidence="12">
    <location>
        <begin position="37"/>
        <end position="61"/>
    </location>
</feature>
<comment type="subcellular location">
    <subcellularLocation>
        <location evidence="1">Membrane</location>
        <topology evidence="1">Multi-pass membrane protein</topology>
    </subcellularLocation>
</comment>
<dbReference type="InterPro" id="IPR002429">
    <property type="entry name" value="CcO_II-like_C"/>
</dbReference>
<evidence type="ECO:0000256" key="10">
    <source>
        <dbReference type="ARBA" id="ARBA00023008"/>
    </source>
</evidence>
<protein>
    <recommendedName>
        <fullName evidence="3">cytochrome-c oxidase</fullName>
        <ecNumber evidence="3">7.1.1.9</ecNumber>
    </recommendedName>
</protein>
<feature type="transmembrane region" description="Helical" evidence="12">
    <location>
        <begin position="81"/>
        <end position="102"/>
    </location>
</feature>
<dbReference type="PROSITE" id="PS00078">
    <property type="entry name" value="COX2"/>
    <property type="match status" value="1"/>
</dbReference>
<sequence length="289" mass="32298">MFINNILAASPFSPAEWFGLPENYSAHGDQVGHMIDVITWFMLALFVGWTIFFIICLFKFWHRRNAKASYHGVKNHASTHLEIGVVIIEAVLLLGFAFPLWAERTDTYDKVLKDNPVRVRAIGFQFGWKYHYAGNDGKFGFIDRALVSGQGDACIDPNDPNGFDDFINGDLKLPVNRPAIVQVTSTDVIHNFSIIPMRIQQDAIPGKDIPMWFTPTKELETYVVCGQLCGSGHGDMKGTLIVQDEKSFNGWAQDMSKKAYEKNKAAYDERQAAAKAAEAAGDSHDDHGH</sequence>
<dbReference type="InterPro" id="IPR045187">
    <property type="entry name" value="CcO_II"/>
</dbReference>
<keyword evidence="4" id="KW-0813">Transport</keyword>
<evidence type="ECO:0000256" key="6">
    <source>
        <dbReference type="ARBA" id="ARBA00022723"/>
    </source>
</evidence>
<dbReference type="PANTHER" id="PTHR22888:SF9">
    <property type="entry name" value="CYTOCHROME C OXIDASE SUBUNIT 2"/>
    <property type="match status" value="1"/>
</dbReference>
<evidence type="ECO:0000259" key="13">
    <source>
        <dbReference type="PROSITE" id="PS50857"/>
    </source>
</evidence>
<evidence type="ECO:0000256" key="9">
    <source>
        <dbReference type="ARBA" id="ARBA00022989"/>
    </source>
</evidence>
<dbReference type="InterPro" id="IPR036257">
    <property type="entry name" value="Cyt_c_oxidase_su2_TM_sf"/>
</dbReference>
<dbReference type="STRING" id="1123071.SAMN02745181_3095"/>
<name>A0A1M6P767_9BACT</name>
<evidence type="ECO:0000256" key="8">
    <source>
        <dbReference type="ARBA" id="ARBA00022982"/>
    </source>
</evidence>
<dbReference type="Gene3D" id="1.10.287.90">
    <property type="match status" value="1"/>
</dbReference>
<evidence type="ECO:0000256" key="5">
    <source>
        <dbReference type="ARBA" id="ARBA00022692"/>
    </source>
</evidence>
<dbReference type="PROSITE" id="PS50857">
    <property type="entry name" value="COX2_CUA"/>
    <property type="match status" value="1"/>
</dbReference>
<gene>
    <name evidence="14" type="ORF">SAMN02745181_3095</name>
</gene>
<keyword evidence="8" id="KW-0249">Electron transport</keyword>
<dbReference type="EC" id="7.1.1.9" evidence="3"/>
<dbReference type="InterPro" id="IPR001505">
    <property type="entry name" value="Copper_CuA"/>
</dbReference>
<dbReference type="EMBL" id="FQYR01000005">
    <property type="protein sequence ID" value="SHK03794.1"/>
    <property type="molecule type" value="Genomic_DNA"/>
</dbReference>
<dbReference type="Gene3D" id="2.60.40.420">
    <property type="entry name" value="Cupredoxins - blue copper proteins"/>
    <property type="match status" value="1"/>
</dbReference>
<evidence type="ECO:0000256" key="12">
    <source>
        <dbReference type="SAM" id="Phobius"/>
    </source>
</evidence>
<proteinExistence type="inferred from homology"/>
<dbReference type="Proteomes" id="UP000184510">
    <property type="component" value="Unassembled WGS sequence"/>
</dbReference>
<evidence type="ECO:0000256" key="11">
    <source>
        <dbReference type="ARBA" id="ARBA00023136"/>
    </source>
</evidence>
<evidence type="ECO:0000256" key="2">
    <source>
        <dbReference type="ARBA" id="ARBA00007866"/>
    </source>
</evidence>
<keyword evidence="11 12" id="KW-0472">Membrane</keyword>
<keyword evidence="15" id="KW-1185">Reference proteome</keyword>
<comment type="similarity">
    <text evidence="2">Belongs to the cytochrome c oxidase subunit 2 family.</text>
</comment>
<dbReference type="GO" id="GO:0004129">
    <property type="term" value="F:cytochrome-c oxidase activity"/>
    <property type="evidence" value="ECO:0007669"/>
    <property type="project" value="UniProtKB-EC"/>
</dbReference>
<keyword evidence="9 12" id="KW-1133">Transmembrane helix</keyword>
<reference evidence="14 15" key="1">
    <citation type="submission" date="2016-11" db="EMBL/GenBank/DDBJ databases">
        <authorList>
            <person name="Jaros S."/>
            <person name="Januszkiewicz K."/>
            <person name="Wedrychowicz H."/>
        </authorList>
    </citation>
    <scope>NUCLEOTIDE SEQUENCE [LARGE SCALE GENOMIC DNA]</scope>
    <source>
        <strain evidence="14 15">DSM 18772</strain>
    </source>
</reference>
<evidence type="ECO:0000256" key="1">
    <source>
        <dbReference type="ARBA" id="ARBA00004141"/>
    </source>
</evidence>
<keyword evidence="7" id="KW-1278">Translocase</keyword>
<evidence type="ECO:0000256" key="3">
    <source>
        <dbReference type="ARBA" id="ARBA00012949"/>
    </source>
</evidence>
<organism evidence="14 15">
    <name type="scientific">Rubritalea squalenifaciens DSM 18772</name>
    <dbReference type="NCBI Taxonomy" id="1123071"/>
    <lineage>
        <taxon>Bacteria</taxon>
        <taxon>Pseudomonadati</taxon>
        <taxon>Verrucomicrobiota</taxon>
        <taxon>Verrucomicrobiia</taxon>
        <taxon>Verrucomicrobiales</taxon>
        <taxon>Rubritaleaceae</taxon>
        <taxon>Rubritalea</taxon>
    </lineage>
</organism>
<dbReference type="GO" id="GO:0005507">
    <property type="term" value="F:copper ion binding"/>
    <property type="evidence" value="ECO:0007669"/>
    <property type="project" value="InterPro"/>
</dbReference>
<dbReference type="SUPFAM" id="SSF49503">
    <property type="entry name" value="Cupredoxins"/>
    <property type="match status" value="1"/>
</dbReference>
<feature type="domain" description="Cytochrome oxidase subunit II copper A binding" evidence="13">
    <location>
        <begin position="114"/>
        <end position="254"/>
    </location>
</feature>
<dbReference type="OrthoDB" id="9773456at2"/>